<dbReference type="PANTHER" id="PTHR24006">
    <property type="entry name" value="UBIQUITIN CARBOXYL-TERMINAL HYDROLASE"/>
    <property type="match status" value="1"/>
</dbReference>
<dbReference type="InterPro" id="IPR050164">
    <property type="entry name" value="Peptidase_C19"/>
</dbReference>
<reference evidence="3" key="1">
    <citation type="journal article" date="2024" name="Gigascience">
        <title>Chromosome-level genome of the poultry shaft louse Menopon gallinae provides insight into the host-switching and adaptive evolution of parasitic lice.</title>
        <authorList>
            <person name="Xu Y."/>
            <person name="Ma L."/>
            <person name="Liu S."/>
            <person name="Liang Y."/>
            <person name="Liu Q."/>
            <person name="He Z."/>
            <person name="Tian L."/>
            <person name="Duan Y."/>
            <person name="Cai W."/>
            <person name="Li H."/>
            <person name="Song F."/>
        </authorList>
    </citation>
    <scope>NUCLEOTIDE SEQUENCE</scope>
    <source>
        <strain evidence="3">Cailab_2023a</strain>
    </source>
</reference>
<evidence type="ECO:0000256" key="1">
    <source>
        <dbReference type="ARBA" id="ARBA00009085"/>
    </source>
</evidence>
<sequence length="279" mass="31903">MVKRDSSIRLGPKGLRNRGNFCFLNAAMQCVLSQTDLATFYSTTSGDVVTPEDFIQQLRGSISLLNGKQQDSHEFLLSLMHALFRELEHNSKEVYGDMQEFRELQKKNFVAGTFYGMLQTSVTCSTCLKRFKCTHHFSTLSLNVFPDIATSLKFFTQENSLEKDNRWVCENCHASKSSKHRIDIIDYPKVLIVHLMRFDGEYRKDNRGVNVEEELVLDGNVYEVFGLVCHSGVLNSGHYIAYAKRLGTWYCFDDEHVSKLASGAPLRGSSAYLIFYQRK</sequence>
<feature type="domain" description="USP" evidence="2">
    <location>
        <begin position="13"/>
        <end position="279"/>
    </location>
</feature>
<organism evidence="3">
    <name type="scientific">Menopon gallinae</name>
    <name type="common">poultry shaft louse</name>
    <dbReference type="NCBI Taxonomy" id="328185"/>
    <lineage>
        <taxon>Eukaryota</taxon>
        <taxon>Metazoa</taxon>
        <taxon>Ecdysozoa</taxon>
        <taxon>Arthropoda</taxon>
        <taxon>Hexapoda</taxon>
        <taxon>Insecta</taxon>
        <taxon>Pterygota</taxon>
        <taxon>Neoptera</taxon>
        <taxon>Paraneoptera</taxon>
        <taxon>Psocodea</taxon>
        <taxon>Troctomorpha</taxon>
        <taxon>Phthiraptera</taxon>
        <taxon>Amblycera</taxon>
        <taxon>Menoponidae</taxon>
        <taxon>Menopon</taxon>
    </lineage>
</organism>
<evidence type="ECO:0000313" key="3">
    <source>
        <dbReference type="EMBL" id="KAL0265918.1"/>
    </source>
</evidence>
<protein>
    <recommendedName>
        <fullName evidence="2">USP domain-containing protein</fullName>
    </recommendedName>
</protein>
<name>A0AAW2H862_9NEOP</name>
<dbReference type="GO" id="GO:0016579">
    <property type="term" value="P:protein deubiquitination"/>
    <property type="evidence" value="ECO:0007669"/>
    <property type="project" value="InterPro"/>
</dbReference>
<dbReference type="InterPro" id="IPR001394">
    <property type="entry name" value="Peptidase_C19_UCH"/>
</dbReference>
<dbReference type="SUPFAM" id="SSF54001">
    <property type="entry name" value="Cysteine proteinases"/>
    <property type="match status" value="1"/>
</dbReference>
<evidence type="ECO:0000259" key="2">
    <source>
        <dbReference type="PROSITE" id="PS50235"/>
    </source>
</evidence>
<dbReference type="InterPro" id="IPR038765">
    <property type="entry name" value="Papain-like_cys_pep_sf"/>
</dbReference>
<comment type="similarity">
    <text evidence="1">Belongs to the peptidase C19 family.</text>
</comment>
<dbReference type="GO" id="GO:0005634">
    <property type="term" value="C:nucleus"/>
    <property type="evidence" value="ECO:0007669"/>
    <property type="project" value="TreeGrafter"/>
</dbReference>
<dbReference type="PROSITE" id="PS00972">
    <property type="entry name" value="USP_1"/>
    <property type="match status" value="1"/>
</dbReference>
<dbReference type="GO" id="GO:0004843">
    <property type="term" value="F:cysteine-type deubiquitinase activity"/>
    <property type="evidence" value="ECO:0007669"/>
    <property type="project" value="InterPro"/>
</dbReference>
<accession>A0AAW2H862</accession>
<dbReference type="AlphaFoldDB" id="A0AAW2H862"/>
<dbReference type="InterPro" id="IPR028889">
    <property type="entry name" value="USP"/>
</dbReference>
<dbReference type="Pfam" id="PF00443">
    <property type="entry name" value="UCH"/>
    <property type="match status" value="1"/>
</dbReference>
<proteinExistence type="inferred from homology"/>
<dbReference type="EMBL" id="JARGDH010000006">
    <property type="protein sequence ID" value="KAL0265918.1"/>
    <property type="molecule type" value="Genomic_DNA"/>
</dbReference>
<comment type="caution">
    <text evidence="3">The sequence shown here is derived from an EMBL/GenBank/DDBJ whole genome shotgun (WGS) entry which is preliminary data.</text>
</comment>
<dbReference type="GO" id="GO:0005829">
    <property type="term" value="C:cytosol"/>
    <property type="evidence" value="ECO:0007669"/>
    <property type="project" value="TreeGrafter"/>
</dbReference>
<dbReference type="Gene3D" id="3.90.70.10">
    <property type="entry name" value="Cysteine proteinases"/>
    <property type="match status" value="1"/>
</dbReference>
<dbReference type="InterPro" id="IPR018200">
    <property type="entry name" value="USP_CS"/>
</dbReference>
<gene>
    <name evidence="3" type="ORF">PYX00_011635</name>
</gene>
<dbReference type="PROSITE" id="PS50235">
    <property type="entry name" value="USP_3"/>
    <property type="match status" value="1"/>
</dbReference>